<accession>A0A1G5BJX3</accession>
<organism evidence="2 3">
    <name type="scientific">Paenibacillus polysaccharolyticus</name>
    <dbReference type="NCBI Taxonomy" id="582692"/>
    <lineage>
        <taxon>Bacteria</taxon>
        <taxon>Bacillati</taxon>
        <taxon>Bacillota</taxon>
        <taxon>Bacilli</taxon>
        <taxon>Bacillales</taxon>
        <taxon>Paenibacillaceae</taxon>
        <taxon>Paenibacillus</taxon>
    </lineage>
</organism>
<protein>
    <recommendedName>
        <fullName evidence="4">HTH cro/C1-type domain-containing protein</fullName>
    </recommendedName>
</protein>
<reference evidence="3" key="1">
    <citation type="submission" date="2016-10" db="EMBL/GenBank/DDBJ databases">
        <authorList>
            <person name="Varghese N."/>
            <person name="Submissions S."/>
        </authorList>
    </citation>
    <scope>NUCLEOTIDE SEQUENCE [LARGE SCALE GENOMIC DNA]</scope>
    <source>
        <strain evidence="3">BL9</strain>
    </source>
</reference>
<dbReference type="EMBL" id="FMVM01000001">
    <property type="protein sequence ID" value="SCX90445.1"/>
    <property type="molecule type" value="Genomic_DNA"/>
</dbReference>
<keyword evidence="1" id="KW-0175">Coiled coil</keyword>
<evidence type="ECO:0000256" key="1">
    <source>
        <dbReference type="SAM" id="Coils"/>
    </source>
</evidence>
<feature type="coiled-coil region" evidence="1">
    <location>
        <begin position="282"/>
        <end position="309"/>
    </location>
</feature>
<evidence type="ECO:0008006" key="4">
    <source>
        <dbReference type="Google" id="ProtNLM"/>
    </source>
</evidence>
<sequence>MLKERIEFLSKRKQISRKDLVEGLVTQAHFANILAERYPLPEDLAESIAERLGVSSSYLLRTAVQDEQTLARAEAIFVQMSVPASAIPEETVHALDDRDDSLTVELTTALMKAVYYQQLNDAAAHEYIHISYLNFYLEKYGRPDDIQLPRPLTKALLFYKIQYYRSKQAYVDVLTHVTRLSALTEPGSELWLSIQNIQIEAYIHTRQYEDAKRTFEQTMKHVYDQRLFHRLSGLYVAYSGYCFTMGLLQEALSALSMAEANLVYAGNQGDLVTAIANNRIVMLTMSGELDQAQAEIERFESLLQGETNETQQAMKPLLLVYRCEVASARKSWGMLAQSVDQLLSCAVTEDQRMNAIFYQSQLALAHGEQDTFITQALACLSYFESVQQPLRLESLYEGLAVVSEDQRRYKEAAGYYRKLVYLLRRTK</sequence>
<evidence type="ECO:0000313" key="3">
    <source>
        <dbReference type="Proteomes" id="UP000198538"/>
    </source>
</evidence>
<gene>
    <name evidence="2" type="ORF">SAMN05720606_101405</name>
</gene>
<keyword evidence="3" id="KW-1185">Reference proteome</keyword>
<dbReference type="Proteomes" id="UP000198538">
    <property type="component" value="Unassembled WGS sequence"/>
</dbReference>
<dbReference type="AlphaFoldDB" id="A0A1G5BJX3"/>
<name>A0A1G5BJX3_9BACL</name>
<dbReference type="RefSeq" id="WP_090915421.1">
    <property type="nucleotide sequence ID" value="NZ_FMVM01000001.1"/>
</dbReference>
<evidence type="ECO:0000313" key="2">
    <source>
        <dbReference type="EMBL" id="SCX90445.1"/>
    </source>
</evidence>
<proteinExistence type="predicted"/>